<dbReference type="Proteomes" id="UP000053989">
    <property type="component" value="Unassembled WGS sequence"/>
</dbReference>
<name>A0A0C2ZFI1_9AGAM</name>
<evidence type="ECO:0000313" key="2">
    <source>
        <dbReference type="Proteomes" id="UP000053989"/>
    </source>
</evidence>
<organism evidence="1 2">
    <name type="scientific">Scleroderma citrinum Foug A</name>
    <dbReference type="NCBI Taxonomy" id="1036808"/>
    <lineage>
        <taxon>Eukaryota</taxon>
        <taxon>Fungi</taxon>
        <taxon>Dikarya</taxon>
        <taxon>Basidiomycota</taxon>
        <taxon>Agaricomycotina</taxon>
        <taxon>Agaricomycetes</taxon>
        <taxon>Agaricomycetidae</taxon>
        <taxon>Boletales</taxon>
        <taxon>Sclerodermatineae</taxon>
        <taxon>Sclerodermataceae</taxon>
        <taxon>Scleroderma</taxon>
    </lineage>
</organism>
<dbReference type="HOGENOM" id="CLU_1511450_0_0_1"/>
<dbReference type="AlphaFoldDB" id="A0A0C2ZFI1"/>
<accession>A0A0C2ZFI1</accession>
<dbReference type="InParanoid" id="A0A0C2ZFI1"/>
<evidence type="ECO:0000313" key="1">
    <source>
        <dbReference type="EMBL" id="KIM51612.1"/>
    </source>
</evidence>
<reference evidence="1 2" key="1">
    <citation type="submission" date="2014-04" db="EMBL/GenBank/DDBJ databases">
        <authorList>
            <consortium name="DOE Joint Genome Institute"/>
            <person name="Kuo A."/>
            <person name="Kohler A."/>
            <person name="Nagy L.G."/>
            <person name="Floudas D."/>
            <person name="Copeland A."/>
            <person name="Barry K.W."/>
            <person name="Cichocki N."/>
            <person name="Veneault-Fourrey C."/>
            <person name="LaButti K."/>
            <person name="Lindquist E.A."/>
            <person name="Lipzen A."/>
            <person name="Lundell T."/>
            <person name="Morin E."/>
            <person name="Murat C."/>
            <person name="Sun H."/>
            <person name="Tunlid A."/>
            <person name="Henrissat B."/>
            <person name="Grigoriev I.V."/>
            <person name="Hibbett D.S."/>
            <person name="Martin F."/>
            <person name="Nordberg H.P."/>
            <person name="Cantor M.N."/>
            <person name="Hua S.X."/>
        </authorList>
    </citation>
    <scope>NUCLEOTIDE SEQUENCE [LARGE SCALE GENOMIC DNA]</scope>
    <source>
        <strain evidence="1 2">Foug A</strain>
    </source>
</reference>
<dbReference type="EMBL" id="KN822249">
    <property type="protein sequence ID" value="KIM51612.1"/>
    <property type="molecule type" value="Genomic_DNA"/>
</dbReference>
<proteinExistence type="predicted"/>
<protein>
    <submittedName>
        <fullName evidence="1">Uncharacterized protein</fullName>
    </submittedName>
</protein>
<gene>
    <name evidence="1" type="ORF">SCLCIDRAFT_1224363</name>
</gene>
<reference evidence="2" key="2">
    <citation type="submission" date="2015-01" db="EMBL/GenBank/DDBJ databases">
        <title>Evolutionary Origins and Diversification of the Mycorrhizal Mutualists.</title>
        <authorList>
            <consortium name="DOE Joint Genome Institute"/>
            <consortium name="Mycorrhizal Genomics Consortium"/>
            <person name="Kohler A."/>
            <person name="Kuo A."/>
            <person name="Nagy L.G."/>
            <person name="Floudas D."/>
            <person name="Copeland A."/>
            <person name="Barry K.W."/>
            <person name="Cichocki N."/>
            <person name="Veneault-Fourrey C."/>
            <person name="LaButti K."/>
            <person name="Lindquist E.A."/>
            <person name="Lipzen A."/>
            <person name="Lundell T."/>
            <person name="Morin E."/>
            <person name="Murat C."/>
            <person name="Riley R."/>
            <person name="Ohm R."/>
            <person name="Sun H."/>
            <person name="Tunlid A."/>
            <person name="Henrissat B."/>
            <person name="Grigoriev I.V."/>
            <person name="Hibbett D.S."/>
            <person name="Martin F."/>
        </authorList>
    </citation>
    <scope>NUCLEOTIDE SEQUENCE [LARGE SCALE GENOMIC DNA]</scope>
    <source>
        <strain evidence="2">Foug A</strain>
    </source>
</reference>
<keyword evidence="2" id="KW-1185">Reference proteome</keyword>
<sequence length="178" mass="20101">MPTWSKATSDEADQIQESILMLSHPLQVPDPQIKLDIACPLYTVTTPLVWHQEAVDEDTWTWFHEIRHNFYMVFGAGTDGNKETAVKVMTDIFGGRFLNDFLGDIMFFRDLGSRLEDGSNIALGKEMGEGKTGSVDSDSRATPNVSCRVTLYCRSIQSDARFTYRDVGDEIDRAYRCS</sequence>